<evidence type="ECO:0000256" key="1">
    <source>
        <dbReference type="ARBA" id="ARBA00006814"/>
    </source>
</evidence>
<dbReference type="EMBL" id="OCNJ01000006">
    <property type="protein sequence ID" value="SOD96904.1"/>
    <property type="molecule type" value="Genomic_DNA"/>
</dbReference>
<dbReference type="GO" id="GO:0004190">
    <property type="term" value="F:aspartic-type endopeptidase activity"/>
    <property type="evidence" value="ECO:0007669"/>
    <property type="project" value="UniProtKB-KW"/>
</dbReference>
<evidence type="ECO:0000313" key="6">
    <source>
        <dbReference type="Proteomes" id="UP000219621"/>
    </source>
</evidence>
<organism evidence="5 6">
    <name type="scientific">Caenispirillum bisanense</name>
    <dbReference type="NCBI Taxonomy" id="414052"/>
    <lineage>
        <taxon>Bacteria</taxon>
        <taxon>Pseudomonadati</taxon>
        <taxon>Pseudomonadota</taxon>
        <taxon>Alphaproteobacteria</taxon>
        <taxon>Rhodospirillales</taxon>
        <taxon>Novispirillaceae</taxon>
        <taxon>Caenispirillum</taxon>
    </lineage>
</organism>
<dbReference type="Pfam" id="PF01750">
    <property type="entry name" value="HycI"/>
    <property type="match status" value="1"/>
</dbReference>
<comment type="similarity">
    <text evidence="1">Belongs to the peptidase A31 family.</text>
</comment>
<dbReference type="AlphaFoldDB" id="A0A286GPK5"/>
<dbReference type="Proteomes" id="UP000219621">
    <property type="component" value="Unassembled WGS sequence"/>
</dbReference>
<name>A0A286GPK5_9PROT</name>
<protein>
    <submittedName>
        <fullName evidence="5">Hydrogenase maturation protease</fullName>
    </submittedName>
</protein>
<dbReference type="PANTHER" id="PTHR30302:SF1">
    <property type="entry name" value="HYDROGENASE 2 MATURATION PROTEASE"/>
    <property type="match status" value="1"/>
</dbReference>
<evidence type="ECO:0000313" key="5">
    <source>
        <dbReference type="EMBL" id="SOD96904.1"/>
    </source>
</evidence>
<dbReference type="PANTHER" id="PTHR30302">
    <property type="entry name" value="HYDROGENASE 1 MATURATION PROTEASE"/>
    <property type="match status" value="1"/>
</dbReference>
<dbReference type="GO" id="GO:0008047">
    <property type="term" value="F:enzyme activator activity"/>
    <property type="evidence" value="ECO:0007669"/>
    <property type="project" value="InterPro"/>
</dbReference>
<dbReference type="Gene3D" id="3.40.50.1450">
    <property type="entry name" value="HybD-like"/>
    <property type="match status" value="1"/>
</dbReference>
<sequence length="153" mass="15987">MSPDPRPLVIGIGQPWRGDDAAGLAVLDLLPADRLELRPHHGEGLGLIALWEGRPLVVVVDAACAAGTPGRLHRIDTARATPFDARLFRCSSHAFGVNEAIATGRALGRMPARLIVHAVEGERWDLGAPLSPAVAAALPALAEAVLADALPAR</sequence>
<dbReference type="InterPro" id="IPR023430">
    <property type="entry name" value="Pept_HybD-like_dom_sf"/>
</dbReference>
<dbReference type="OrthoDB" id="9792731at2"/>
<keyword evidence="3" id="KW-0064">Aspartyl protease</keyword>
<evidence type="ECO:0000256" key="3">
    <source>
        <dbReference type="ARBA" id="ARBA00022750"/>
    </source>
</evidence>
<proteinExistence type="inferred from homology"/>
<gene>
    <name evidence="5" type="ORF">SAMN05421508_106153</name>
</gene>
<dbReference type="InterPro" id="IPR000671">
    <property type="entry name" value="Peptidase_A31"/>
</dbReference>
<dbReference type="SUPFAM" id="SSF53163">
    <property type="entry name" value="HybD-like"/>
    <property type="match status" value="1"/>
</dbReference>
<accession>A0A286GPK5</accession>
<dbReference type="RefSeq" id="WP_097279924.1">
    <property type="nucleotide sequence ID" value="NZ_OCNJ01000006.1"/>
</dbReference>
<evidence type="ECO:0000256" key="4">
    <source>
        <dbReference type="ARBA" id="ARBA00022801"/>
    </source>
</evidence>
<keyword evidence="4" id="KW-0378">Hydrolase</keyword>
<dbReference type="GO" id="GO:0016485">
    <property type="term" value="P:protein processing"/>
    <property type="evidence" value="ECO:0007669"/>
    <property type="project" value="TreeGrafter"/>
</dbReference>
<keyword evidence="6" id="KW-1185">Reference proteome</keyword>
<keyword evidence="2 5" id="KW-0645">Protease</keyword>
<reference evidence="5 6" key="1">
    <citation type="submission" date="2017-09" db="EMBL/GenBank/DDBJ databases">
        <authorList>
            <person name="Ehlers B."/>
            <person name="Leendertz F.H."/>
        </authorList>
    </citation>
    <scope>NUCLEOTIDE SEQUENCE [LARGE SCALE GENOMIC DNA]</scope>
    <source>
        <strain evidence="5 6">USBA 140</strain>
    </source>
</reference>
<evidence type="ECO:0000256" key="2">
    <source>
        <dbReference type="ARBA" id="ARBA00022670"/>
    </source>
</evidence>
<dbReference type="NCBIfam" id="TIGR00072">
    <property type="entry name" value="hydrog_prot"/>
    <property type="match status" value="1"/>
</dbReference>